<dbReference type="EMBL" id="FNQM01000042">
    <property type="protein sequence ID" value="SEB05771.1"/>
    <property type="molecule type" value="Genomic_DNA"/>
</dbReference>
<dbReference type="Gene3D" id="1.10.443.10">
    <property type="entry name" value="Intergrase catalytic core"/>
    <property type="match status" value="1"/>
</dbReference>
<feature type="compositionally biased region" description="Low complexity" evidence="2">
    <location>
        <begin position="288"/>
        <end position="303"/>
    </location>
</feature>
<gene>
    <name evidence="3" type="ORF">SAMN05444370_1428</name>
</gene>
<dbReference type="GO" id="GO:0006310">
    <property type="term" value="P:DNA recombination"/>
    <property type="evidence" value="ECO:0007669"/>
    <property type="project" value="UniProtKB-KW"/>
</dbReference>
<accession>A0A1H4G912</accession>
<evidence type="ECO:0008006" key="5">
    <source>
        <dbReference type="Google" id="ProtNLM"/>
    </source>
</evidence>
<organism evidence="3 4">
    <name type="scientific">Rubrimonas cliftonensis</name>
    <dbReference type="NCBI Taxonomy" id="89524"/>
    <lineage>
        <taxon>Bacteria</taxon>
        <taxon>Pseudomonadati</taxon>
        <taxon>Pseudomonadota</taxon>
        <taxon>Alphaproteobacteria</taxon>
        <taxon>Rhodobacterales</taxon>
        <taxon>Paracoccaceae</taxon>
        <taxon>Rubrimonas</taxon>
    </lineage>
</organism>
<dbReference type="GO" id="GO:0003677">
    <property type="term" value="F:DNA binding"/>
    <property type="evidence" value="ECO:0007669"/>
    <property type="project" value="InterPro"/>
</dbReference>
<feature type="region of interest" description="Disordered" evidence="2">
    <location>
        <begin position="328"/>
        <end position="356"/>
    </location>
</feature>
<name>A0A1H4G912_9RHOB</name>
<dbReference type="AlphaFoldDB" id="A0A1H4G912"/>
<keyword evidence="1" id="KW-0233">DNA recombination</keyword>
<sequence length="756" mass="81621">MATKAGSSSRPGYGCGLHKRGNIFWVRVRSPARLTTILGLRRFWRFSTGCISCSEALRVARAVRAALDRGFGLVGVWAMERELSRIEAEAVIGRLARQALAETEALRALPCARSEADIATAKSAHAQTAAAWRDALRRNDLAALAPALVGAAADLGIAAPETAAAPALLRETARTFVAVAEENIAREDGVYAGDVALLRRVLDITQAPCVLSAPSFPDPATARPTTPIGAPVSSAPPPISVCLAPKVELRTATALRPVASGEGANTAAGRSSDDAGPARAARREPEEAVAVQASGAPASSDGPGASAIVAACDIAVVEPAAAAIPPSGSTLRLTGAKPATARRRRGTPTPKLARRGVSDPHVEMLRRLEGEALWDITVTDAFALARHHASKGGNNTSWLSNSARSFDKAAEMAASYFQGTKLRDIKTVDCEDWRDLVIDLPTTHGKAKEYSGELKDIVAHVNDKEDRLLTELEECAAKEGWSVDRLLDAEAEIRIKRLAPRTCYKHQSYLSQVFNTIVDLSGTGRNAMTKAMWSKAYTKQLIAEAGAKRVAWGEQDRRRLFGTALHCAGPDHAADALFWSPLMKNYMGGRMEEVCQIHPGDVTQEDGVPVFDIKAGPGQKLKSVHSPRKLPIHPELIRIGIVRLAAHRKSIGARTLFDVERALDGSFSTRFSKLFHKWRRENGIYMAGKDAHSLRKDFYQSLKSGGVDYAARIVLMGHGLNDVSETNYGHREWKMTQLRDFISTIPNDTAHIRPVI</sequence>
<reference evidence="3 4" key="1">
    <citation type="submission" date="2016-10" db="EMBL/GenBank/DDBJ databases">
        <authorList>
            <person name="de Groot N.N."/>
        </authorList>
    </citation>
    <scope>NUCLEOTIDE SEQUENCE [LARGE SCALE GENOMIC DNA]</scope>
    <source>
        <strain evidence="3 4">DSM 15345</strain>
    </source>
</reference>
<evidence type="ECO:0000256" key="1">
    <source>
        <dbReference type="ARBA" id="ARBA00023172"/>
    </source>
</evidence>
<evidence type="ECO:0000313" key="4">
    <source>
        <dbReference type="Proteomes" id="UP000198703"/>
    </source>
</evidence>
<evidence type="ECO:0000256" key="2">
    <source>
        <dbReference type="SAM" id="MobiDB-lite"/>
    </source>
</evidence>
<dbReference type="SUPFAM" id="SSF56349">
    <property type="entry name" value="DNA breaking-rejoining enzymes"/>
    <property type="match status" value="1"/>
</dbReference>
<protein>
    <recommendedName>
        <fullName evidence="5">Phage integrase family protein</fullName>
    </recommendedName>
</protein>
<evidence type="ECO:0000313" key="3">
    <source>
        <dbReference type="EMBL" id="SEB05771.1"/>
    </source>
</evidence>
<dbReference type="STRING" id="89524.SAMN05444370_1428"/>
<dbReference type="InterPro" id="IPR013762">
    <property type="entry name" value="Integrase-like_cat_sf"/>
</dbReference>
<proteinExistence type="predicted"/>
<dbReference type="InterPro" id="IPR011010">
    <property type="entry name" value="DNA_brk_join_enz"/>
</dbReference>
<dbReference type="Proteomes" id="UP000198703">
    <property type="component" value="Unassembled WGS sequence"/>
</dbReference>
<keyword evidence="4" id="KW-1185">Reference proteome</keyword>
<feature type="region of interest" description="Disordered" evidence="2">
    <location>
        <begin position="258"/>
        <end position="303"/>
    </location>
</feature>
<dbReference type="GO" id="GO:0015074">
    <property type="term" value="P:DNA integration"/>
    <property type="evidence" value="ECO:0007669"/>
    <property type="project" value="InterPro"/>
</dbReference>